<dbReference type="InterPro" id="IPR013785">
    <property type="entry name" value="Aldolase_TIM"/>
</dbReference>
<dbReference type="PRINTS" id="PR00740">
    <property type="entry name" value="GLHYDRLASE27"/>
</dbReference>
<dbReference type="InterPro" id="IPR017853">
    <property type="entry name" value="GH"/>
</dbReference>
<dbReference type="Proteomes" id="UP001153069">
    <property type="component" value="Unassembled WGS sequence"/>
</dbReference>
<feature type="domain" description="Alpha galactosidase C-terminal" evidence="10">
    <location>
        <begin position="310"/>
        <end position="386"/>
    </location>
</feature>
<dbReference type="EMBL" id="CAICTM010001025">
    <property type="protein sequence ID" value="CAB9519571.1"/>
    <property type="molecule type" value="Genomic_DNA"/>
</dbReference>
<dbReference type="Gene3D" id="3.20.20.70">
    <property type="entry name" value="Aldolase class I"/>
    <property type="match status" value="1"/>
</dbReference>
<evidence type="ECO:0000256" key="1">
    <source>
        <dbReference type="ARBA" id="ARBA00001255"/>
    </source>
</evidence>
<evidence type="ECO:0000256" key="3">
    <source>
        <dbReference type="ARBA" id="ARBA00012755"/>
    </source>
</evidence>
<keyword evidence="6 8" id="KW-1015">Disulfide bond</keyword>
<reference evidence="11" key="1">
    <citation type="submission" date="2020-06" db="EMBL/GenBank/DDBJ databases">
        <authorList>
            <consortium name="Plant Systems Biology data submission"/>
        </authorList>
    </citation>
    <scope>NUCLEOTIDE SEQUENCE</scope>
    <source>
        <strain evidence="11">D6</strain>
    </source>
</reference>
<accession>A0A9N8EHW7</accession>
<dbReference type="CDD" id="cd14792">
    <property type="entry name" value="GH27"/>
    <property type="match status" value="1"/>
</dbReference>
<keyword evidence="7 8" id="KW-0326">Glycosidase</keyword>
<dbReference type="GO" id="GO:0004557">
    <property type="term" value="F:alpha-galactosidase activity"/>
    <property type="evidence" value="ECO:0007669"/>
    <property type="project" value="UniProtKB-EC"/>
</dbReference>
<dbReference type="SUPFAM" id="SSF51011">
    <property type="entry name" value="Glycosyl hydrolase domain"/>
    <property type="match status" value="1"/>
</dbReference>
<evidence type="ECO:0000256" key="4">
    <source>
        <dbReference type="ARBA" id="ARBA00022729"/>
    </source>
</evidence>
<dbReference type="FunFam" id="3.20.20.70:FF:000202">
    <property type="entry name" value="Alpha-galactosidase"/>
    <property type="match status" value="1"/>
</dbReference>
<dbReference type="PANTHER" id="PTHR11452:SF75">
    <property type="entry name" value="ALPHA-GALACTOSIDASE MEL1"/>
    <property type="match status" value="1"/>
</dbReference>
<comment type="catalytic activity">
    <reaction evidence="1 8">
        <text>Hydrolysis of terminal, non-reducing alpha-D-galactose residues in alpha-D-galactosides, including galactose oligosaccharides, galactomannans and galactolipids.</text>
        <dbReference type="EC" id="3.2.1.22"/>
    </reaction>
</comment>
<keyword evidence="4 9" id="KW-0732">Signal</keyword>
<dbReference type="OrthoDB" id="5795902at2759"/>
<organism evidence="11 12">
    <name type="scientific">Seminavis robusta</name>
    <dbReference type="NCBI Taxonomy" id="568900"/>
    <lineage>
        <taxon>Eukaryota</taxon>
        <taxon>Sar</taxon>
        <taxon>Stramenopiles</taxon>
        <taxon>Ochrophyta</taxon>
        <taxon>Bacillariophyta</taxon>
        <taxon>Bacillariophyceae</taxon>
        <taxon>Bacillariophycidae</taxon>
        <taxon>Naviculales</taxon>
        <taxon>Naviculaceae</taxon>
        <taxon>Seminavis</taxon>
    </lineage>
</organism>
<dbReference type="InterPro" id="IPR000111">
    <property type="entry name" value="Glyco_hydro_27/36_CS"/>
</dbReference>
<evidence type="ECO:0000313" key="12">
    <source>
        <dbReference type="Proteomes" id="UP001153069"/>
    </source>
</evidence>
<comment type="similarity">
    <text evidence="2 8">Belongs to the glycosyl hydrolase 27 family.</text>
</comment>
<dbReference type="AlphaFoldDB" id="A0A9N8EHW7"/>
<dbReference type="EC" id="3.2.1.22" evidence="3 8"/>
<proteinExistence type="inferred from homology"/>
<name>A0A9N8EHW7_9STRA</name>
<keyword evidence="12" id="KW-1185">Reference proteome</keyword>
<comment type="caution">
    <text evidence="11">The sequence shown here is derived from an EMBL/GenBank/DDBJ whole genome shotgun (WGS) entry which is preliminary data.</text>
</comment>
<dbReference type="Pfam" id="PF17801">
    <property type="entry name" value="Melibiase_C"/>
    <property type="match status" value="1"/>
</dbReference>
<sequence length="406" mass="45269">MFPTLRAAFLALFLHASTITTTFALDNGLGLTPVMGWNSWNKFACGINETLIHSIADALVSTGLRDLGYHYLNLDDCWQLTRDMGSGKIKEDPNKFPSGMKALGDYIHSKGLKYGLYSDAGLMTCQRRPGSLGLETIDAQSYADFGCDYLKYDNCYAFGLKPQKRYEAMRDALNATGRPIFFSMCEWGALDPATWATPIGNSWRTTGDINPTWGSILEILDRNDPLWPYAGPGAWNDPDMLEVGNGNLTVEQQRSHFTLWAIMKAPLILGNDIRTISQESLDIITNKKIIAINQDKLGAQAHSVWTSDEKDTQVWAGPLDEGEFVIVLFNRGDINNVEIAVHWKDIPDFYTDTTTMVLEDLWCDWNTTATGSFTAKVQAHDVVAFRASPTKKSNNLRKNVNLQSQA</sequence>
<feature type="chain" id="PRO_5040200290" description="Alpha-galactosidase" evidence="9">
    <location>
        <begin position="25"/>
        <end position="406"/>
    </location>
</feature>
<dbReference type="Gene3D" id="2.60.40.1180">
    <property type="entry name" value="Golgi alpha-mannosidase II"/>
    <property type="match status" value="1"/>
</dbReference>
<gene>
    <name evidence="11" type="ORF">SEMRO_1027_G233020.1</name>
</gene>
<dbReference type="InterPro" id="IPR041233">
    <property type="entry name" value="Melibiase_C"/>
</dbReference>
<evidence type="ECO:0000256" key="2">
    <source>
        <dbReference type="ARBA" id="ARBA00009743"/>
    </source>
</evidence>
<dbReference type="SUPFAM" id="SSF51445">
    <property type="entry name" value="(Trans)glycosidases"/>
    <property type="match status" value="1"/>
</dbReference>
<dbReference type="InterPro" id="IPR013780">
    <property type="entry name" value="Glyco_hydro_b"/>
</dbReference>
<dbReference type="InterPro" id="IPR002241">
    <property type="entry name" value="Glyco_hydro_27"/>
</dbReference>
<protein>
    <recommendedName>
        <fullName evidence="3 8">Alpha-galactosidase</fullName>
        <ecNumber evidence="3 8">3.2.1.22</ecNumber>
    </recommendedName>
    <alternativeName>
        <fullName evidence="8">Melibiase</fullName>
    </alternativeName>
</protein>
<evidence type="ECO:0000256" key="8">
    <source>
        <dbReference type="RuleBase" id="RU361168"/>
    </source>
</evidence>
<evidence type="ECO:0000256" key="5">
    <source>
        <dbReference type="ARBA" id="ARBA00022801"/>
    </source>
</evidence>
<dbReference type="PROSITE" id="PS00512">
    <property type="entry name" value="ALPHA_GALACTOSIDASE"/>
    <property type="match status" value="1"/>
</dbReference>
<keyword evidence="5 8" id="KW-0378">Hydrolase</keyword>
<evidence type="ECO:0000256" key="6">
    <source>
        <dbReference type="ARBA" id="ARBA00023157"/>
    </source>
</evidence>
<dbReference type="GO" id="GO:0005995">
    <property type="term" value="P:melibiose catabolic process"/>
    <property type="evidence" value="ECO:0007669"/>
    <property type="project" value="UniProtKB-ARBA"/>
</dbReference>
<evidence type="ECO:0000256" key="9">
    <source>
        <dbReference type="SAM" id="SignalP"/>
    </source>
</evidence>
<feature type="signal peptide" evidence="9">
    <location>
        <begin position="1"/>
        <end position="24"/>
    </location>
</feature>
<evidence type="ECO:0000259" key="10">
    <source>
        <dbReference type="Pfam" id="PF17801"/>
    </source>
</evidence>
<dbReference type="Pfam" id="PF16499">
    <property type="entry name" value="Melibiase_2"/>
    <property type="match status" value="1"/>
</dbReference>
<evidence type="ECO:0000313" key="11">
    <source>
        <dbReference type="EMBL" id="CAB9519571.1"/>
    </source>
</evidence>
<dbReference type="PANTHER" id="PTHR11452">
    <property type="entry name" value="ALPHA-GALACTOSIDASE/ALPHA-N-ACETYLGALACTOSAMINIDASE"/>
    <property type="match status" value="1"/>
</dbReference>
<evidence type="ECO:0000256" key="7">
    <source>
        <dbReference type="ARBA" id="ARBA00023295"/>
    </source>
</evidence>